<proteinExistence type="inferred from homology"/>
<feature type="signal peptide" evidence="4">
    <location>
        <begin position="1"/>
        <end position="23"/>
    </location>
</feature>
<evidence type="ECO:0000256" key="4">
    <source>
        <dbReference type="SAM" id="SignalP"/>
    </source>
</evidence>
<keyword evidence="7" id="KW-1185">Reference proteome</keyword>
<comment type="similarity">
    <text evidence="2">Belongs to the bacterial solute-binding protein 5 family.</text>
</comment>
<evidence type="ECO:0000259" key="5">
    <source>
        <dbReference type="Pfam" id="PF00496"/>
    </source>
</evidence>
<keyword evidence="3 4" id="KW-0732">Signal</keyword>
<dbReference type="InterPro" id="IPR000914">
    <property type="entry name" value="SBP_5_dom"/>
</dbReference>
<dbReference type="Proteomes" id="UP000188879">
    <property type="component" value="Unassembled WGS sequence"/>
</dbReference>
<dbReference type="PANTHER" id="PTHR30290">
    <property type="entry name" value="PERIPLASMIC BINDING COMPONENT OF ABC TRANSPORTER"/>
    <property type="match status" value="1"/>
</dbReference>
<dbReference type="RefSeq" id="WP_076959176.1">
    <property type="nucleotide sequence ID" value="NZ_MLCO01000224.1"/>
</dbReference>
<evidence type="ECO:0000313" key="7">
    <source>
        <dbReference type="Proteomes" id="UP000188879"/>
    </source>
</evidence>
<dbReference type="Gene3D" id="3.10.105.10">
    <property type="entry name" value="Dipeptide-binding Protein, Domain 3"/>
    <property type="match status" value="1"/>
</dbReference>
<evidence type="ECO:0000256" key="2">
    <source>
        <dbReference type="ARBA" id="ARBA00005695"/>
    </source>
</evidence>
<dbReference type="GO" id="GO:1904680">
    <property type="term" value="F:peptide transmembrane transporter activity"/>
    <property type="evidence" value="ECO:0007669"/>
    <property type="project" value="TreeGrafter"/>
</dbReference>
<dbReference type="EMBL" id="MLCO01000224">
    <property type="protein sequence ID" value="ONG49550.1"/>
    <property type="molecule type" value="Genomic_DNA"/>
</dbReference>
<dbReference type="PIRSF" id="PIRSF002741">
    <property type="entry name" value="MppA"/>
    <property type="match status" value="1"/>
</dbReference>
<organism evidence="6 7">
    <name type="scientific">Teichococcus deserti</name>
    <dbReference type="NCBI Taxonomy" id="1817963"/>
    <lineage>
        <taxon>Bacteria</taxon>
        <taxon>Pseudomonadati</taxon>
        <taxon>Pseudomonadota</taxon>
        <taxon>Alphaproteobacteria</taxon>
        <taxon>Acetobacterales</taxon>
        <taxon>Roseomonadaceae</taxon>
        <taxon>Roseomonas</taxon>
    </lineage>
</organism>
<dbReference type="GO" id="GO:0043190">
    <property type="term" value="C:ATP-binding cassette (ABC) transporter complex"/>
    <property type="evidence" value="ECO:0007669"/>
    <property type="project" value="InterPro"/>
</dbReference>
<dbReference type="Pfam" id="PF00496">
    <property type="entry name" value="SBP_bac_5"/>
    <property type="match status" value="1"/>
</dbReference>
<sequence length="522" mass="57477">MSLSRRLVLAAPLGLSAPRLARAATPLRFVPQADLAVLDPVWTAAYVTRNHAMMVFDTLYGMDAEYRIRPQMLEGDTVEADGLTWRLRLRDGLRFHDGAPVLARDCVASIRRWGARDGLGQSLLAATASLEAADDRTIVFRLKEKFPLLRYALGKPGSPVCVVMPERLAQTDPFQQVREMVGSGPFRFLAAEQLAGARVAYARNDAYQPRAEAPSFTAGGKRASIERVEWQVLPDPATAASALRAGEVDWWEAPTFDQLPLLARDRQIRVAVMERTGFIGCMRLNHRQPPFNDPAVRRAILPALRQSDFMQASAGDAPESWHDGVGFFCPGTPMASDAGMAALNAPRDLEAAKRVLVEAGYKGQRIVVLAPTDLPTLKALADVAADLLSRIGFNVDYQALDWGSTLSRINRPDPVKQGGWSIFCTFWSGLDQLDPAVNASIRANGQGRGWPESAALESMRDQWMRSGEEAEQKRLAAEMQRQAFVDLPYLPLGQLMARTAYRGSRMSDPQPGFSTFWGIALK</sequence>
<evidence type="ECO:0000256" key="1">
    <source>
        <dbReference type="ARBA" id="ARBA00004418"/>
    </source>
</evidence>
<name>A0A1V2GYX4_9PROT</name>
<evidence type="ECO:0000313" key="6">
    <source>
        <dbReference type="EMBL" id="ONG49550.1"/>
    </source>
</evidence>
<feature type="domain" description="Solute-binding protein family 5" evidence="5">
    <location>
        <begin position="68"/>
        <end position="430"/>
    </location>
</feature>
<dbReference type="AlphaFoldDB" id="A0A1V2GYX4"/>
<dbReference type="GO" id="GO:0030288">
    <property type="term" value="C:outer membrane-bounded periplasmic space"/>
    <property type="evidence" value="ECO:0007669"/>
    <property type="project" value="UniProtKB-ARBA"/>
</dbReference>
<gene>
    <name evidence="6" type="ORF">BKE38_20595</name>
</gene>
<accession>A0A1V2GYX4</accession>
<dbReference type="GO" id="GO:0015833">
    <property type="term" value="P:peptide transport"/>
    <property type="evidence" value="ECO:0007669"/>
    <property type="project" value="TreeGrafter"/>
</dbReference>
<dbReference type="Gene3D" id="3.40.190.10">
    <property type="entry name" value="Periplasmic binding protein-like II"/>
    <property type="match status" value="1"/>
</dbReference>
<dbReference type="SUPFAM" id="SSF53850">
    <property type="entry name" value="Periplasmic binding protein-like II"/>
    <property type="match status" value="1"/>
</dbReference>
<comment type="subcellular location">
    <subcellularLocation>
        <location evidence="1">Periplasm</location>
    </subcellularLocation>
</comment>
<dbReference type="InterPro" id="IPR030678">
    <property type="entry name" value="Peptide/Ni-bd"/>
</dbReference>
<protein>
    <submittedName>
        <fullName evidence="6">ABC transporter substrate-binding protein</fullName>
    </submittedName>
</protein>
<dbReference type="CDD" id="cd08502">
    <property type="entry name" value="PBP2_NikA_DppA_OppA_like_16"/>
    <property type="match status" value="1"/>
</dbReference>
<reference evidence="6 7" key="1">
    <citation type="submission" date="2016-10" db="EMBL/GenBank/DDBJ databases">
        <title>Draft Genome sequence of Roseomonas sp. strain M3.</title>
        <authorList>
            <person name="Subhash Y."/>
            <person name="Lee S."/>
        </authorList>
    </citation>
    <scope>NUCLEOTIDE SEQUENCE [LARGE SCALE GENOMIC DNA]</scope>
    <source>
        <strain evidence="6 7">M3</strain>
    </source>
</reference>
<evidence type="ECO:0000256" key="3">
    <source>
        <dbReference type="ARBA" id="ARBA00022729"/>
    </source>
</evidence>
<dbReference type="OrthoDB" id="7233744at2"/>
<feature type="chain" id="PRO_5013296366" evidence="4">
    <location>
        <begin position="24"/>
        <end position="522"/>
    </location>
</feature>
<dbReference type="PANTHER" id="PTHR30290:SF38">
    <property type="entry name" value="D,D-DIPEPTIDE-BINDING PERIPLASMIC PROTEIN DDPA-RELATED"/>
    <property type="match status" value="1"/>
</dbReference>
<comment type="caution">
    <text evidence="6">The sequence shown here is derived from an EMBL/GenBank/DDBJ whole genome shotgun (WGS) entry which is preliminary data.</text>
</comment>
<dbReference type="InterPro" id="IPR039424">
    <property type="entry name" value="SBP_5"/>
</dbReference>